<comment type="caution">
    <text evidence="1">The sequence shown here is derived from an EMBL/GenBank/DDBJ whole genome shotgun (WGS) entry which is preliminary data.</text>
</comment>
<dbReference type="Proteomes" id="UP001291687">
    <property type="component" value="Unassembled WGS sequence"/>
</dbReference>
<evidence type="ECO:0000313" key="1">
    <source>
        <dbReference type="EMBL" id="MEA0971613.1"/>
    </source>
</evidence>
<sequence length="250" mass="29111">MSKKDILFTIPVADVNKNEVAEYEDKKPELLANSFHNLIMESRLDNLKRDEFTKIVSVIDEAKGTNISTQFIMLPFDDNTKRTLDIILAHFRENGCQYPDGSFSMEYFMSRSRFTSEREAITALNKAFNILQYTVVYIKSEKIQKSWNNIFNRDVKLFTELSLAKSKGKKLCHYEFHTDYFDIIKKWNAGVPVSIKLLKLGLKYNHSYYLARRLFNHAKMNANAKNHNFISVKSLLEAMPTLPKENDTDL</sequence>
<protein>
    <submittedName>
        <fullName evidence="1">Uncharacterized protein</fullName>
    </submittedName>
</protein>
<evidence type="ECO:0000313" key="2">
    <source>
        <dbReference type="Proteomes" id="UP001291687"/>
    </source>
</evidence>
<accession>A0ABU5NEK0</accession>
<proteinExistence type="predicted"/>
<keyword evidence="2" id="KW-1185">Reference proteome</keyword>
<dbReference type="EMBL" id="JARJFB010000193">
    <property type="protein sequence ID" value="MEA0971613.1"/>
    <property type="molecule type" value="Genomic_DNA"/>
</dbReference>
<dbReference type="RefSeq" id="WP_322777528.1">
    <property type="nucleotide sequence ID" value="NZ_JARJFB010000193.1"/>
</dbReference>
<name>A0ABU5NEK0_9RICK</name>
<gene>
    <name evidence="1" type="ORF">Megvenef_01597</name>
</gene>
<organism evidence="1 2">
    <name type="scientific">Candidatus Megaera venefica</name>
    <dbReference type="NCBI Taxonomy" id="2055910"/>
    <lineage>
        <taxon>Bacteria</taxon>
        <taxon>Pseudomonadati</taxon>
        <taxon>Pseudomonadota</taxon>
        <taxon>Alphaproteobacteria</taxon>
        <taxon>Rickettsiales</taxon>
        <taxon>Rickettsiaceae</taxon>
        <taxon>Candidatus Megaera</taxon>
    </lineage>
</organism>
<reference evidence="1 2" key="1">
    <citation type="submission" date="2023-03" db="EMBL/GenBank/DDBJ databases">
        <title>Host association and intracellularity evolved multiple times independently in the Rickettsiales.</title>
        <authorList>
            <person name="Castelli M."/>
            <person name="Nardi T."/>
            <person name="Gammuto L."/>
            <person name="Bellinzona G."/>
            <person name="Sabaneyeva E."/>
            <person name="Potekhin A."/>
            <person name="Serra V."/>
            <person name="Petroni G."/>
            <person name="Sassera D."/>
        </authorList>
    </citation>
    <scope>NUCLEOTIDE SEQUENCE [LARGE SCALE GENOMIC DNA]</scope>
    <source>
        <strain evidence="1 2">Sr 2-6</strain>
    </source>
</reference>